<feature type="domain" description="VWFC" evidence="5">
    <location>
        <begin position="80"/>
        <end position="140"/>
    </location>
</feature>
<dbReference type="OrthoDB" id="6236007at2759"/>
<comment type="caution">
    <text evidence="6">The sequence shown here is derived from an EMBL/GenBank/DDBJ whole genome shotgun (WGS) entry which is preliminary data.</text>
</comment>
<evidence type="ECO:0000313" key="6">
    <source>
        <dbReference type="EMBL" id="RWS02022.1"/>
    </source>
</evidence>
<dbReference type="InterPro" id="IPR052424">
    <property type="entry name" value="Kielin_Chordin-BMP_Reg"/>
</dbReference>
<dbReference type="Pfam" id="PF23334">
    <property type="entry name" value="VWC2L_2nd"/>
    <property type="match status" value="1"/>
</dbReference>
<organism evidence="6 7">
    <name type="scientific">Dinothrombium tinctorium</name>
    <dbReference type="NCBI Taxonomy" id="1965070"/>
    <lineage>
        <taxon>Eukaryota</taxon>
        <taxon>Metazoa</taxon>
        <taxon>Ecdysozoa</taxon>
        <taxon>Arthropoda</taxon>
        <taxon>Chelicerata</taxon>
        <taxon>Arachnida</taxon>
        <taxon>Acari</taxon>
        <taxon>Acariformes</taxon>
        <taxon>Trombidiformes</taxon>
        <taxon>Prostigmata</taxon>
        <taxon>Anystina</taxon>
        <taxon>Parasitengona</taxon>
        <taxon>Trombidioidea</taxon>
        <taxon>Trombidiidae</taxon>
        <taxon>Dinothrombium</taxon>
    </lineage>
</organism>
<feature type="non-terminal residue" evidence="6">
    <location>
        <position position="200"/>
    </location>
</feature>
<dbReference type="AlphaFoldDB" id="A0A3S3NG56"/>
<comment type="subcellular location">
    <subcellularLocation>
        <location evidence="1">Secreted</location>
    </subcellularLocation>
</comment>
<name>A0A3S3NG56_9ACAR</name>
<evidence type="ECO:0000256" key="2">
    <source>
        <dbReference type="ARBA" id="ARBA00022525"/>
    </source>
</evidence>
<evidence type="ECO:0000313" key="7">
    <source>
        <dbReference type="Proteomes" id="UP000285301"/>
    </source>
</evidence>
<gene>
    <name evidence="6" type="ORF">B4U79_08591</name>
</gene>
<reference evidence="6 7" key="1">
    <citation type="journal article" date="2018" name="Gigascience">
        <title>Genomes of trombidid mites reveal novel predicted allergens and laterally-transferred genes associated with secondary metabolism.</title>
        <authorList>
            <person name="Dong X."/>
            <person name="Chaisiri K."/>
            <person name="Xia D."/>
            <person name="Armstrong S.D."/>
            <person name="Fang Y."/>
            <person name="Donnelly M.J."/>
            <person name="Kadowaki T."/>
            <person name="McGarry J.W."/>
            <person name="Darby A.C."/>
            <person name="Makepeace B.L."/>
        </authorList>
    </citation>
    <scope>NUCLEOTIDE SEQUENCE [LARGE SCALE GENOMIC DNA]</scope>
    <source>
        <strain evidence="6">UoL-WK</strain>
    </source>
</reference>
<proteinExistence type="predicted"/>
<evidence type="ECO:0000256" key="4">
    <source>
        <dbReference type="SAM" id="MobiDB-lite"/>
    </source>
</evidence>
<dbReference type="PANTHER" id="PTHR46698">
    <property type="entry name" value="CROSSVEINLESS 2"/>
    <property type="match status" value="1"/>
</dbReference>
<sequence length="200" mass="22026">MKQVTSSLSIMEDPLNFTTVCVVDKAIYHDGDPIPTDDPCEFCKCRPPGFSCVLRECEMKPGCKAIRREGQCCPEYQCGCEHNGNFFNDGDRIPIAESPCYSCYCQGSSITCALADCKFRFDCEPEYVTGECCPRYDHCPPEPNYFTKTPSTLAPTPMQSTLGSEVSQSSETSLTEDKQATTLSITVKSSMPTQPSTIVP</sequence>
<evidence type="ECO:0000256" key="1">
    <source>
        <dbReference type="ARBA" id="ARBA00004613"/>
    </source>
</evidence>
<dbReference type="GO" id="GO:0030513">
    <property type="term" value="P:positive regulation of BMP signaling pathway"/>
    <property type="evidence" value="ECO:0007669"/>
    <property type="project" value="TreeGrafter"/>
</dbReference>
<dbReference type="SMART" id="SM00214">
    <property type="entry name" value="VWC"/>
    <property type="match status" value="2"/>
</dbReference>
<dbReference type="InterPro" id="IPR001007">
    <property type="entry name" value="VWF_dom"/>
</dbReference>
<dbReference type="Proteomes" id="UP000285301">
    <property type="component" value="Unassembled WGS sequence"/>
</dbReference>
<dbReference type="PROSITE" id="PS50184">
    <property type="entry name" value="VWFC_2"/>
    <property type="match status" value="1"/>
</dbReference>
<keyword evidence="7" id="KW-1185">Reference proteome</keyword>
<dbReference type="GO" id="GO:0036122">
    <property type="term" value="F:BMP binding"/>
    <property type="evidence" value="ECO:0007669"/>
    <property type="project" value="TreeGrafter"/>
</dbReference>
<feature type="compositionally biased region" description="Polar residues" evidence="4">
    <location>
        <begin position="150"/>
        <end position="173"/>
    </location>
</feature>
<keyword evidence="3" id="KW-0732">Signal</keyword>
<keyword evidence="2" id="KW-0964">Secreted</keyword>
<feature type="region of interest" description="Disordered" evidence="4">
    <location>
        <begin position="150"/>
        <end position="200"/>
    </location>
</feature>
<accession>A0A3S3NG56</accession>
<dbReference type="SUPFAM" id="SSF57603">
    <property type="entry name" value="FnI-like domain"/>
    <property type="match status" value="2"/>
</dbReference>
<evidence type="ECO:0000259" key="5">
    <source>
        <dbReference type="PROSITE" id="PS50184"/>
    </source>
</evidence>
<dbReference type="GO" id="GO:0005576">
    <property type="term" value="C:extracellular region"/>
    <property type="evidence" value="ECO:0007669"/>
    <property type="project" value="UniProtKB-SubCell"/>
</dbReference>
<dbReference type="PANTHER" id="PTHR46698:SF4">
    <property type="entry name" value="CROSSVEINLESS 2"/>
    <property type="match status" value="1"/>
</dbReference>
<dbReference type="Gene3D" id="2.10.70.10">
    <property type="entry name" value="Complement Module, domain 1"/>
    <property type="match status" value="1"/>
</dbReference>
<evidence type="ECO:0000256" key="3">
    <source>
        <dbReference type="ARBA" id="ARBA00022729"/>
    </source>
</evidence>
<feature type="compositionally biased region" description="Polar residues" evidence="4">
    <location>
        <begin position="180"/>
        <end position="200"/>
    </location>
</feature>
<protein>
    <submittedName>
        <fullName evidence="6">von Willebrand factor C and EGF domain-containing protein-like protein</fullName>
    </submittedName>
</protein>
<dbReference type="EMBL" id="NCKU01008268">
    <property type="protein sequence ID" value="RWS02022.1"/>
    <property type="molecule type" value="Genomic_DNA"/>
</dbReference>